<keyword evidence="4" id="KW-0560">Oxidoreductase</keyword>
<dbReference type="PRINTS" id="PR00385">
    <property type="entry name" value="P450"/>
</dbReference>
<protein>
    <recommendedName>
        <fullName evidence="8">Cytochrome P450</fullName>
    </recommendedName>
</protein>
<comment type="similarity">
    <text evidence="1">Belongs to the cytochrome P450 family.</text>
</comment>
<dbReference type="InterPro" id="IPR017972">
    <property type="entry name" value="Cyt_P450_CS"/>
</dbReference>
<evidence type="ECO:0000313" key="7">
    <source>
        <dbReference type="EMBL" id="SUZ79084.1"/>
    </source>
</evidence>
<dbReference type="PRINTS" id="PR00359">
    <property type="entry name" value="BP450"/>
</dbReference>
<evidence type="ECO:0000256" key="1">
    <source>
        <dbReference type="ARBA" id="ARBA00010617"/>
    </source>
</evidence>
<dbReference type="InterPro" id="IPR036396">
    <property type="entry name" value="Cyt_P450_sf"/>
</dbReference>
<keyword evidence="2" id="KW-0349">Heme</keyword>
<accession>A0A381QJK4</accession>
<keyword evidence="6" id="KW-0503">Monooxygenase</keyword>
<proteinExistence type="inferred from homology"/>
<dbReference type="GO" id="GO:0005506">
    <property type="term" value="F:iron ion binding"/>
    <property type="evidence" value="ECO:0007669"/>
    <property type="project" value="InterPro"/>
</dbReference>
<dbReference type="InterPro" id="IPR002397">
    <property type="entry name" value="Cyt_P450_B"/>
</dbReference>
<organism evidence="7">
    <name type="scientific">marine metagenome</name>
    <dbReference type="NCBI Taxonomy" id="408172"/>
    <lineage>
        <taxon>unclassified sequences</taxon>
        <taxon>metagenomes</taxon>
        <taxon>ecological metagenomes</taxon>
    </lineage>
</organism>
<evidence type="ECO:0000256" key="2">
    <source>
        <dbReference type="ARBA" id="ARBA00022617"/>
    </source>
</evidence>
<evidence type="ECO:0008006" key="8">
    <source>
        <dbReference type="Google" id="ProtNLM"/>
    </source>
</evidence>
<dbReference type="GO" id="GO:0020037">
    <property type="term" value="F:heme binding"/>
    <property type="evidence" value="ECO:0007669"/>
    <property type="project" value="InterPro"/>
</dbReference>
<keyword evidence="5" id="KW-0408">Iron</keyword>
<dbReference type="GO" id="GO:0004497">
    <property type="term" value="F:monooxygenase activity"/>
    <property type="evidence" value="ECO:0007669"/>
    <property type="project" value="UniProtKB-KW"/>
</dbReference>
<dbReference type="FunFam" id="1.10.630.10:FF:000018">
    <property type="entry name" value="Cytochrome P450 monooxygenase"/>
    <property type="match status" value="1"/>
</dbReference>
<dbReference type="PROSITE" id="PS00086">
    <property type="entry name" value="CYTOCHROME_P450"/>
    <property type="match status" value="1"/>
</dbReference>
<reference evidence="7" key="1">
    <citation type="submission" date="2018-05" db="EMBL/GenBank/DDBJ databases">
        <authorList>
            <person name="Lanie J.A."/>
            <person name="Ng W.-L."/>
            <person name="Kazmierczak K.M."/>
            <person name="Andrzejewski T.M."/>
            <person name="Davidsen T.M."/>
            <person name="Wayne K.J."/>
            <person name="Tettelin H."/>
            <person name="Glass J.I."/>
            <person name="Rusch D."/>
            <person name="Podicherti R."/>
            <person name="Tsui H.-C.T."/>
            <person name="Winkler M.E."/>
        </authorList>
    </citation>
    <scope>NUCLEOTIDE SEQUENCE</scope>
</reference>
<dbReference type="InterPro" id="IPR001128">
    <property type="entry name" value="Cyt_P450"/>
</dbReference>
<dbReference type="PANTHER" id="PTHR46696">
    <property type="entry name" value="P450, PUTATIVE (EUROFUNG)-RELATED"/>
    <property type="match status" value="1"/>
</dbReference>
<dbReference type="Pfam" id="PF00067">
    <property type="entry name" value="p450"/>
    <property type="match status" value="1"/>
</dbReference>
<name>A0A381QJK4_9ZZZZ</name>
<evidence type="ECO:0000256" key="4">
    <source>
        <dbReference type="ARBA" id="ARBA00023002"/>
    </source>
</evidence>
<gene>
    <name evidence="7" type="ORF">METZ01_LOCUS31938</name>
</gene>
<evidence type="ECO:0000256" key="3">
    <source>
        <dbReference type="ARBA" id="ARBA00022723"/>
    </source>
</evidence>
<evidence type="ECO:0000256" key="6">
    <source>
        <dbReference type="ARBA" id="ARBA00023033"/>
    </source>
</evidence>
<dbReference type="AlphaFoldDB" id="A0A381QJK4"/>
<dbReference type="Gene3D" id="1.10.630.10">
    <property type="entry name" value="Cytochrome P450"/>
    <property type="match status" value="1"/>
</dbReference>
<dbReference type="EMBL" id="UINC01001372">
    <property type="protein sequence ID" value="SUZ79084.1"/>
    <property type="molecule type" value="Genomic_DNA"/>
</dbReference>
<dbReference type="PANTHER" id="PTHR46696:SF6">
    <property type="entry name" value="P450, PUTATIVE (EUROFUNG)-RELATED"/>
    <property type="match status" value="1"/>
</dbReference>
<keyword evidence="3" id="KW-0479">Metal-binding</keyword>
<dbReference type="SUPFAM" id="SSF48264">
    <property type="entry name" value="Cytochrome P450"/>
    <property type="match status" value="1"/>
</dbReference>
<sequence length="394" mass="43651">MGDPSNVERDIDLFGDEYVQGAPEVWKRLRSECPVAHTSRDGGGWLPTTYTDISSVAYDTDHFSSRDVGVAATPDGVGLLVAPPITSDPPFHTDARRILLPYFSPKAVEEMREVTRSIAVELLDAIDPSDTVDAAEEYARYLPVRVIGSMIGLPEEDCELFTQWAVDILQSHPDEFDRRTGGTKEILEYFATTIADRRRAPRDDLISKLQAATLPNGDPLTDKHVLGSCFLLLVAGIDTTWSSIASNLLHLATHGDDRRRLVAEPELIPTAVEEFLRAYSPVTMARVADEDTEIAGCPVMAGDKVFLPFGASNRDPEMFQDPDEIVIDRQENRHFAFGIGIHRCLGSNLARMELVVAMEEWLKRFPDFSLAEDSDVQWGGTQVRGPRSVPIRVG</sequence>
<dbReference type="GO" id="GO:0016705">
    <property type="term" value="F:oxidoreductase activity, acting on paired donors, with incorporation or reduction of molecular oxygen"/>
    <property type="evidence" value="ECO:0007669"/>
    <property type="project" value="InterPro"/>
</dbReference>
<evidence type="ECO:0000256" key="5">
    <source>
        <dbReference type="ARBA" id="ARBA00023004"/>
    </source>
</evidence>